<dbReference type="HOGENOM" id="CLU_000288_6_10_1"/>
<feature type="domain" description="Nephrocystin 3-like N-terminal" evidence="2">
    <location>
        <begin position="76"/>
        <end position="242"/>
    </location>
</feature>
<sequence length="281" mass="31150">MFTGPAVVTGGAFNQVHGDFIQVNDNRHYSGTVGADSATFRLLLQETAPNALHNSGERRDAATCLPNTRVAIREKIMEWIEGLDTQTMNRLIAWLHGPAGAGKSALAQTIAELFYSAGILLAAFFFSRFDPTRNHSRSLISTIAYQVALSFPTVRANIISAINHDPHLFSKSLSTQMASLLVEPLRPLVSSGYFNNPKCRRVVIIDGLDECESRTEQLEILVVISDALRRHSIPLVFIIASRPEHELKRAFYTGSLKDLSILLPLDNDLQSNADIEFFLRD</sequence>
<evidence type="ECO:0000259" key="2">
    <source>
        <dbReference type="Pfam" id="PF24883"/>
    </source>
</evidence>
<dbReference type="InterPro" id="IPR056884">
    <property type="entry name" value="NPHP3-like_N"/>
</dbReference>
<evidence type="ECO:0000313" key="3">
    <source>
        <dbReference type="EMBL" id="KDR69331.1"/>
    </source>
</evidence>
<dbReference type="SUPFAM" id="SSF52540">
    <property type="entry name" value="P-loop containing nucleoside triphosphate hydrolases"/>
    <property type="match status" value="1"/>
</dbReference>
<dbReference type="PANTHER" id="PTHR10039">
    <property type="entry name" value="AMELOGENIN"/>
    <property type="match status" value="1"/>
</dbReference>
<dbReference type="STRING" id="685588.A0A067SEK3"/>
<dbReference type="Proteomes" id="UP000027222">
    <property type="component" value="Unassembled WGS sequence"/>
</dbReference>
<gene>
    <name evidence="3" type="ORF">GALMADRAFT_145706</name>
</gene>
<name>A0A067SEK3_GALM3</name>
<protein>
    <recommendedName>
        <fullName evidence="2">Nephrocystin 3-like N-terminal domain-containing protein</fullName>
    </recommendedName>
</protein>
<proteinExistence type="predicted"/>
<dbReference type="EMBL" id="KL142403">
    <property type="protein sequence ID" value="KDR69331.1"/>
    <property type="molecule type" value="Genomic_DNA"/>
</dbReference>
<dbReference type="InterPro" id="IPR027417">
    <property type="entry name" value="P-loop_NTPase"/>
</dbReference>
<dbReference type="AlphaFoldDB" id="A0A067SEK3"/>
<dbReference type="Gene3D" id="3.40.50.300">
    <property type="entry name" value="P-loop containing nucleotide triphosphate hydrolases"/>
    <property type="match status" value="1"/>
</dbReference>
<accession>A0A067SEK3</accession>
<reference evidence="4" key="1">
    <citation type="journal article" date="2014" name="Proc. Natl. Acad. Sci. U.S.A.">
        <title>Extensive sampling of basidiomycete genomes demonstrates inadequacy of the white-rot/brown-rot paradigm for wood decay fungi.</title>
        <authorList>
            <person name="Riley R."/>
            <person name="Salamov A.A."/>
            <person name="Brown D.W."/>
            <person name="Nagy L.G."/>
            <person name="Floudas D."/>
            <person name="Held B.W."/>
            <person name="Levasseur A."/>
            <person name="Lombard V."/>
            <person name="Morin E."/>
            <person name="Otillar R."/>
            <person name="Lindquist E.A."/>
            <person name="Sun H."/>
            <person name="LaButti K.M."/>
            <person name="Schmutz J."/>
            <person name="Jabbour D."/>
            <person name="Luo H."/>
            <person name="Baker S.E."/>
            <person name="Pisabarro A.G."/>
            <person name="Walton J.D."/>
            <person name="Blanchette R.A."/>
            <person name="Henrissat B."/>
            <person name="Martin F."/>
            <person name="Cullen D."/>
            <person name="Hibbett D.S."/>
            <person name="Grigoriev I.V."/>
        </authorList>
    </citation>
    <scope>NUCLEOTIDE SEQUENCE [LARGE SCALE GENOMIC DNA]</scope>
    <source>
        <strain evidence="4">CBS 339.88</strain>
    </source>
</reference>
<evidence type="ECO:0000313" key="4">
    <source>
        <dbReference type="Proteomes" id="UP000027222"/>
    </source>
</evidence>
<dbReference type="Pfam" id="PF24883">
    <property type="entry name" value="NPHP3_N"/>
    <property type="match status" value="1"/>
</dbReference>
<keyword evidence="4" id="KW-1185">Reference proteome</keyword>
<dbReference type="PANTHER" id="PTHR10039:SF14">
    <property type="entry name" value="NACHT DOMAIN-CONTAINING PROTEIN"/>
    <property type="match status" value="1"/>
</dbReference>
<evidence type="ECO:0000256" key="1">
    <source>
        <dbReference type="ARBA" id="ARBA00022737"/>
    </source>
</evidence>
<dbReference type="OrthoDB" id="5106486at2759"/>
<keyword evidence="1" id="KW-0677">Repeat</keyword>
<organism evidence="3 4">
    <name type="scientific">Galerina marginata (strain CBS 339.88)</name>
    <dbReference type="NCBI Taxonomy" id="685588"/>
    <lineage>
        <taxon>Eukaryota</taxon>
        <taxon>Fungi</taxon>
        <taxon>Dikarya</taxon>
        <taxon>Basidiomycota</taxon>
        <taxon>Agaricomycotina</taxon>
        <taxon>Agaricomycetes</taxon>
        <taxon>Agaricomycetidae</taxon>
        <taxon>Agaricales</taxon>
        <taxon>Agaricineae</taxon>
        <taxon>Strophariaceae</taxon>
        <taxon>Galerina</taxon>
    </lineage>
</organism>